<dbReference type="SUPFAM" id="SSF53756">
    <property type="entry name" value="UDP-Glycosyltransferase/glycogen phosphorylase"/>
    <property type="match status" value="1"/>
</dbReference>
<dbReference type="GO" id="GO:0080044">
    <property type="term" value="F:quercetin 7-O-glucosyltransferase activity"/>
    <property type="evidence" value="ECO:0007669"/>
    <property type="project" value="TreeGrafter"/>
</dbReference>
<dbReference type="AlphaFoldDB" id="A0A699VT11"/>
<organism evidence="2">
    <name type="scientific">Tanacetum cinerariifolium</name>
    <name type="common">Dalmatian daisy</name>
    <name type="synonym">Chrysanthemum cinerariifolium</name>
    <dbReference type="NCBI Taxonomy" id="118510"/>
    <lineage>
        <taxon>Eukaryota</taxon>
        <taxon>Viridiplantae</taxon>
        <taxon>Streptophyta</taxon>
        <taxon>Embryophyta</taxon>
        <taxon>Tracheophyta</taxon>
        <taxon>Spermatophyta</taxon>
        <taxon>Magnoliopsida</taxon>
        <taxon>eudicotyledons</taxon>
        <taxon>Gunneridae</taxon>
        <taxon>Pentapetalae</taxon>
        <taxon>asterids</taxon>
        <taxon>campanulids</taxon>
        <taxon>Asterales</taxon>
        <taxon>Asteraceae</taxon>
        <taxon>Asteroideae</taxon>
        <taxon>Anthemideae</taxon>
        <taxon>Anthemidinae</taxon>
        <taxon>Tanacetum</taxon>
    </lineage>
</organism>
<evidence type="ECO:0000256" key="1">
    <source>
        <dbReference type="ARBA" id="ARBA00009995"/>
    </source>
</evidence>
<dbReference type="PANTHER" id="PTHR11926:SF1557">
    <property type="entry name" value="7-DEOXYLOGANETIN GLUCOSYLTRANSFERASE"/>
    <property type="match status" value="1"/>
</dbReference>
<proteinExistence type="inferred from homology"/>
<dbReference type="PANTHER" id="PTHR11926">
    <property type="entry name" value="GLUCOSYL/GLUCURONOSYL TRANSFERASES"/>
    <property type="match status" value="1"/>
</dbReference>
<sequence>MEIDNDVKSDEVSKLVIELMSGEKGKEMRKNAIDWKNKAHDACSSPTGSSMANLEKLIHLLKTSTI</sequence>
<protein>
    <submittedName>
        <fullName evidence="2">7-deoxyloganetin glucosyltransferase-like</fullName>
    </submittedName>
</protein>
<reference evidence="2" key="1">
    <citation type="journal article" date="2019" name="Sci. Rep.">
        <title>Draft genome of Tanacetum cinerariifolium, the natural source of mosquito coil.</title>
        <authorList>
            <person name="Yamashiro T."/>
            <person name="Shiraishi A."/>
            <person name="Satake H."/>
            <person name="Nakayama K."/>
        </authorList>
    </citation>
    <scope>NUCLEOTIDE SEQUENCE</scope>
</reference>
<comment type="caution">
    <text evidence="2">The sequence shown here is derived from an EMBL/GenBank/DDBJ whole genome shotgun (WGS) entry which is preliminary data.</text>
</comment>
<dbReference type="GO" id="GO:0080043">
    <property type="term" value="F:quercetin 3-O-glucosyltransferase activity"/>
    <property type="evidence" value="ECO:0007669"/>
    <property type="project" value="TreeGrafter"/>
</dbReference>
<keyword evidence="2" id="KW-0808">Transferase</keyword>
<gene>
    <name evidence="2" type="ORF">Tci_910306</name>
</gene>
<name>A0A699VT11_TANCI</name>
<dbReference type="EMBL" id="BKCJ011499057">
    <property type="protein sequence ID" value="GFD38337.1"/>
    <property type="molecule type" value="Genomic_DNA"/>
</dbReference>
<dbReference type="Gene3D" id="3.40.50.2000">
    <property type="entry name" value="Glycogen Phosphorylase B"/>
    <property type="match status" value="2"/>
</dbReference>
<comment type="similarity">
    <text evidence="1">Belongs to the UDP-glycosyltransferase family.</text>
</comment>
<evidence type="ECO:0000313" key="2">
    <source>
        <dbReference type="EMBL" id="GFD38337.1"/>
    </source>
</evidence>
<accession>A0A699VT11</accession>